<dbReference type="InterPro" id="IPR013780">
    <property type="entry name" value="Glyco_hydro_b"/>
</dbReference>
<organism evidence="7 8">
    <name type="scientific">Komagataeibacter rhaeticus</name>
    <dbReference type="NCBI Taxonomy" id="215221"/>
    <lineage>
        <taxon>Bacteria</taxon>
        <taxon>Pseudomonadati</taxon>
        <taxon>Pseudomonadota</taxon>
        <taxon>Alphaproteobacteria</taxon>
        <taxon>Acetobacterales</taxon>
        <taxon>Acetobacteraceae</taxon>
        <taxon>Komagataeibacter</taxon>
    </lineage>
</organism>
<keyword evidence="3 6" id="KW-0808">Transferase</keyword>
<evidence type="ECO:0000256" key="2">
    <source>
        <dbReference type="ARBA" id="ARBA00022676"/>
    </source>
</evidence>
<comment type="catalytic activity">
    <reaction evidence="5 6">
        <text>alpha-maltose 1-phosphate + [(1-&gt;4)-alpha-D-glucosyl](n) = [(1-&gt;4)-alpha-D-glucosyl](n+2) + phosphate</text>
        <dbReference type="Rhea" id="RHEA:42692"/>
        <dbReference type="Rhea" id="RHEA-COMP:9584"/>
        <dbReference type="Rhea" id="RHEA-COMP:10183"/>
        <dbReference type="ChEBI" id="CHEBI:15444"/>
        <dbReference type="ChEBI" id="CHEBI:43474"/>
        <dbReference type="ChEBI" id="CHEBI:63576"/>
        <dbReference type="EC" id="2.4.99.16"/>
    </reaction>
</comment>
<dbReference type="HAMAP" id="MF_02124">
    <property type="entry name" value="GlgE"/>
    <property type="match status" value="1"/>
</dbReference>
<dbReference type="EMBL" id="CP050139">
    <property type="protein sequence ID" value="QIP35230.1"/>
    <property type="molecule type" value="Genomic_DNA"/>
</dbReference>
<comment type="function">
    <text evidence="6">Maltosyltransferase that uses maltose 1-phosphate (M1P) as the sugar donor to elongate linear or branched alpha-(1-&gt;4)-glucans. Is involved in a branched alpha-glucan biosynthetic pathway from trehalose, together with TreS, Mak and GlgB.</text>
</comment>
<comment type="similarity">
    <text evidence="6">Belongs to the glycosyl hydrolase 13 family. GlgE subfamily.</text>
</comment>
<dbReference type="Gene3D" id="2.60.40.10">
    <property type="entry name" value="Immunoglobulins"/>
    <property type="match status" value="1"/>
</dbReference>
<dbReference type="KEGG" id="kre:GWK63_06915"/>
<gene>
    <name evidence="6" type="primary">glgE</name>
    <name evidence="7" type="ORF">GWK63_06915</name>
</gene>
<evidence type="ECO:0000256" key="6">
    <source>
        <dbReference type="HAMAP-Rule" id="MF_02124"/>
    </source>
</evidence>
<dbReference type="SMART" id="SM00642">
    <property type="entry name" value="Aamy"/>
    <property type="match status" value="1"/>
</dbReference>
<feature type="binding site" evidence="6">
    <location>
        <position position="734"/>
    </location>
    <ligand>
        <name>alpha-maltose 1-phosphate</name>
        <dbReference type="ChEBI" id="CHEBI:63576"/>
    </ligand>
</feature>
<evidence type="ECO:0000256" key="1">
    <source>
        <dbReference type="ARBA" id="ARBA00011738"/>
    </source>
</evidence>
<dbReference type="PANTHER" id="PTHR47786:SF2">
    <property type="entry name" value="GLYCOSYL HYDROLASE FAMILY 13 CATALYTIC DOMAIN-CONTAINING PROTEIN"/>
    <property type="match status" value="1"/>
</dbReference>
<reference evidence="7 8" key="1">
    <citation type="submission" date="2020-03" db="EMBL/GenBank/DDBJ databases">
        <title>Isolation of cellulose-producing strains, genome characterization and application of the synthesized cellulose films as an economical and sustainable material for piezoelectric sensor construction.</title>
        <authorList>
            <person name="Mangayil R.K."/>
        </authorList>
    </citation>
    <scope>NUCLEOTIDE SEQUENCE [LARGE SCALE GENOMIC DNA]</scope>
    <source>
        <strain evidence="7 8">ENS 9a1a</strain>
    </source>
</reference>
<dbReference type="InterPro" id="IPR049171">
    <property type="entry name" value="GLGE_C"/>
</dbReference>
<dbReference type="InterPro" id="IPR013783">
    <property type="entry name" value="Ig-like_fold"/>
</dbReference>
<dbReference type="PANTHER" id="PTHR47786">
    <property type="entry name" value="ALPHA-1,4-GLUCAN:MALTOSE-1-PHOSPHATE MALTOSYLTRANSFERASE"/>
    <property type="match status" value="1"/>
</dbReference>
<accession>A0A181CA28</accession>
<feature type="site" description="Transition state stabilizer" evidence="6">
    <location>
        <position position="893"/>
    </location>
</feature>
<feature type="active site" description="Nucleophile" evidence="6">
    <location>
        <position position="806"/>
    </location>
</feature>
<evidence type="ECO:0000256" key="4">
    <source>
        <dbReference type="ARBA" id="ARBA00023277"/>
    </source>
</evidence>
<dbReference type="Proteomes" id="UP000502533">
    <property type="component" value="Chromosome"/>
</dbReference>
<dbReference type="GO" id="GO:0004553">
    <property type="term" value="F:hydrolase activity, hydrolyzing O-glycosyl compounds"/>
    <property type="evidence" value="ECO:0007669"/>
    <property type="project" value="InterPro"/>
</dbReference>
<dbReference type="Pfam" id="PF11896">
    <property type="entry name" value="GlgE_dom_N_S"/>
    <property type="match status" value="1"/>
</dbReference>
<evidence type="ECO:0000256" key="3">
    <source>
        <dbReference type="ARBA" id="ARBA00022679"/>
    </source>
</evidence>
<dbReference type="Gene3D" id="2.60.40.1180">
    <property type="entry name" value="Golgi alpha-mannosidase II"/>
    <property type="match status" value="1"/>
</dbReference>
<dbReference type="Pfam" id="PF21702">
    <property type="entry name" value="GLGE_C"/>
    <property type="match status" value="1"/>
</dbReference>
<dbReference type="RefSeq" id="WP_007398307.1">
    <property type="nucleotide sequence ID" value="NZ_CALMTF010000081.1"/>
</dbReference>
<dbReference type="InterPro" id="IPR021828">
    <property type="entry name" value="GlgE_dom_N/S"/>
</dbReference>
<feature type="binding site" evidence="6">
    <location>
        <begin position="946"/>
        <end position="947"/>
    </location>
    <ligand>
        <name>alpha-maltose 1-phosphate</name>
        <dbReference type="ChEBI" id="CHEBI:63576"/>
    </ligand>
</feature>
<dbReference type="InterPro" id="IPR026585">
    <property type="entry name" value="GlgE"/>
</dbReference>
<dbReference type="Gene3D" id="1.20.58.80">
    <property type="entry name" value="Phosphotransferase system, lactose/cellobiose-type IIA subunit"/>
    <property type="match status" value="1"/>
</dbReference>
<sequence>MEEQTVTTRSPPRTPAPAWTPFIQSVHPATLAWPQRWEAVLSRCADAGFTEILVAPLFASGADPFLVSSHHEAGSMPAWTAPLPDSLGALAQLGRRHGLAILLDLPLDRIARDGALARHRPQWCLPDGADARAARLDYGAHEAEIVAYWQEITAMLLHAGIAGFRCDAPQRLPVATLARIIAATRQVRPGCRWIGWTVGLDHAGTLAIAATGVDMVASSVAWWDRTAPWLGAERHGLPPHTGLLACPVPLAASAAVGNGTPPGMALRLAAAIGDGVLVPAGFGDPPDAPGQADGPLPPYRPALHAALRHAGRMVHADALPVPTNRDMPVMTVDGLTVMTRQGDTRRGEPAPLRLVLVNPSTIRPAQARLAPLLAERDSSFAFCHAIDGEPDFAPSPTGEVTLAPGAVRVLQVRPQPALRRPVAPATPDLRTLPRIVIEAVAPSVDAGRFPARAVTGDSVAVEADIFMDGHDLLRARVLWRPEGDATWRHAAMQPIGNSRWRGYIAPDRVGPWIFTIEAWRDDFGTYARDLARRHAAGVMDTADIADGRALLEHTMHAAPAPVARELAPMMDHLATLDHDRAAELLLAPTTATMVEQADQRPFHATLAAPLRIWVDRGAARFGNWYELFPRSLGTTPGAHGTLRDVIGRLPAIRAMGFGVLYLPPIHPIGHVNRKGANNARQARAGDPGSPYAIGSSAGGHDAIHPELGTMADFDALVAAVRGHGMELALDFAIQCAPDHPWLAAHPEWFAHRADGTLHYAENPPKKYEDIVNVDFYAPTAIPPLWQALLDIVLFWVDRGVRIFRVDNPHTKPLPFWEWLIGQVQAPHPDVLFLAEAFTAPKMMYRLAKAGFTQSYTYFTWRTTKAELIAYMTELTTPPVSDFFRPHFFVNTPDINPLFVQESGRAGHLIRAALACTLSGLWGLYAGFELCDATALPGREEYLDSEKYQIRQRDWAAPGNIIAEITALNALRLRHRALQSHMGLRFYTIFNDRIVYFGKMAPGQSDMILVAISLDPEAAQEADFEIPLWEWKLSDNASLLSHDLLDGRHAVWTGRIQHVRLDPRDRPHAIWQVSPAGGTAP</sequence>
<dbReference type="AlphaFoldDB" id="A0A181CA28"/>
<feature type="binding site" evidence="6">
    <location>
        <position position="674"/>
    </location>
    <ligand>
        <name>alpha-maltose 1-phosphate</name>
        <dbReference type="ChEBI" id="CHEBI:63576"/>
    </ligand>
</feature>
<dbReference type="Gene3D" id="3.20.20.80">
    <property type="entry name" value="Glycosidases"/>
    <property type="match status" value="2"/>
</dbReference>
<protein>
    <recommendedName>
        <fullName evidence="6">Alpha-1,4-glucan:maltose-1-phosphate maltosyltransferase</fullName>
        <shortName evidence="6">GMPMT</shortName>
        <ecNumber evidence="6">2.4.99.16</ecNumber>
    </recommendedName>
    <alternativeName>
        <fullName evidence="6">(1-&gt;4)-alpha-D-glucan:maltose-1-phosphate alpha-D-maltosyltransferase</fullName>
    </alternativeName>
</protein>
<keyword evidence="4 6" id="KW-0119">Carbohydrate metabolism</keyword>
<dbReference type="GO" id="GO:0016758">
    <property type="term" value="F:hexosyltransferase activity"/>
    <property type="evidence" value="ECO:0007669"/>
    <property type="project" value="UniProtKB-UniRule"/>
</dbReference>
<feature type="binding site" evidence="6">
    <location>
        <position position="769"/>
    </location>
    <ligand>
        <name>alpha-maltose 1-phosphate</name>
        <dbReference type="ChEBI" id="CHEBI:63576"/>
    </ligand>
</feature>
<evidence type="ECO:0000313" key="7">
    <source>
        <dbReference type="EMBL" id="QIP35230.1"/>
    </source>
</evidence>
<dbReference type="InterPro" id="IPR006047">
    <property type="entry name" value="GH13_cat_dom"/>
</dbReference>
<keyword evidence="8" id="KW-1185">Reference proteome</keyword>
<feature type="binding site" evidence="6">
    <location>
        <position position="807"/>
    </location>
    <ligand>
        <name>alpha-maltose 1-phosphate</name>
        <dbReference type="ChEBI" id="CHEBI:63576"/>
    </ligand>
</feature>
<evidence type="ECO:0000313" key="8">
    <source>
        <dbReference type="Proteomes" id="UP000502533"/>
    </source>
</evidence>
<proteinExistence type="inferred from homology"/>
<feature type="active site" description="Proton donor" evidence="6">
    <location>
        <position position="835"/>
    </location>
</feature>
<evidence type="ECO:0000256" key="5">
    <source>
        <dbReference type="ARBA" id="ARBA00048735"/>
    </source>
</evidence>
<dbReference type="GeneID" id="85021879"/>
<dbReference type="GO" id="GO:0030979">
    <property type="term" value="P:alpha-glucan biosynthetic process"/>
    <property type="evidence" value="ECO:0007669"/>
    <property type="project" value="UniProtKB-UniRule"/>
</dbReference>
<dbReference type="EC" id="2.4.99.16" evidence="6"/>
<dbReference type="InterPro" id="IPR017853">
    <property type="entry name" value="GH"/>
</dbReference>
<dbReference type="SUPFAM" id="SSF51445">
    <property type="entry name" value="(Trans)glycosidases"/>
    <property type="match status" value="2"/>
</dbReference>
<name>A0A181CA28_9PROT</name>
<keyword evidence="2 6" id="KW-0328">Glycosyltransferase</keyword>
<comment type="subunit">
    <text evidence="1 6">Homodimer.</text>
</comment>
<dbReference type="CDD" id="cd11344">
    <property type="entry name" value="AmyAc_GlgE_like"/>
    <property type="match status" value="1"/>
</dbReference>